<organism evidence="2 3">
    <name type="scientific">Mandrillus leucophaeus</name>
    <name type="common">Drill</name>
    <name type="synonym">Papio leucophaeus</name>
    <dbReference type="NCBI Taxonomy" id="9568"/>
    <lineage>
        <taxon>Eukaryota</taxon>
        <taxon>Metazoa</taxon>
        <taxon>Chordata</taxon>
        <taxon>Craniata</taxon>
        <taxon>Vertebrata</taxon>
        <taxon>Euteleostomi</taxon>
        <taxon>Mammalia</taxon>
        <taxon>Eutheria</taxon>
        <taxon>Euarchontoglires</taxon>
        <taxon>Primates</taxon>
        <taxon>Haplorrhini</taxon>
        <taxon>Catarrhini</taxon>
        <taxon>Cercopithecidae</taxon>
        <taxon>Cercopithecinae</taxon>
        <taxon>Mandrillus</taxon>
    </lineage>
</organism>
<evidence type="ECO:0000313" key="3">
    <source>
        <dbReference type="Proteomes" id="UP000233140"/>
    </source>
</evidence>
<feature type="transmembrane region" description="Helical" evidence="1">
    <location>
        <begin position="20"/>
        <end position="39"/>
    </location>
</feature>
<dbReference type="AlphaFoldDB" id="A0A2K5XLZ6"/>
<keyword evidence="1" id="KW-1133">Transmembrane helix</keyword>
<keyword evidence="3" id="KW-1185">Reference proteome</keyword>
<protein>
    <submittedName>
        <fullName evidence="2">Uncharacterized protein</fullName>
    </submittedName>
</protein>
<evidence type="ECO:0000256" key="1">
    <source>
        <dbReference type="SAM" id="Phobius"/>
    </source>
</evidence>
<dbReference type="GeneTree" id="ENSGT00910000148239"/>
<name>A0A2K5XLZ6_MANLE</name>
<dbReference type="OMA" id="KHTAPPC"/>
<reference evidence="2" key="2">
    <citation type="submission" date="2025-09" db="UniProtKB">
        <authorList>
            <consortium name="Ensembl"/>
        </authorList>
    </citation>
    <scope>IDENTIFICATION</scope>
</reference>
<reference evidence="2" key="1">
    <citation type="submission" date="2025-08" db="UniProtKB">
        <authorList>
            <consortium name="Ensembl"/>
        </authorList>
    </citation>
    <scope>IDENTIFICATION</scope>
</reference>
<proteinExistence type="predicted"/>
<sequence length="72" mass="8470">MCILIQEKNKEKKHIAPPCLHETLASGVSLFICSLFAYLGFSFLFYFYFFLCNYGFYLKFKLFIIIFSLNSS</sequence>
<dbReference type="Proteomes" id="UP000233140">
    <property type="component" value="Unassembled WGS sequence"/>
</dbReference>
<keyword evidence="1" id="KW-0472">Membrane</keyword>
<accession>A0A2K5XLZ6</accession>
<dbReference type="Ensembl" id="ENSMLET00000021273.1">
    <property type="protein sequence ID" value="ENSMLEP00000004320.1"/>
    <property type="gene ID" value="ENSMLEG00000019499.1"/>
</dbReference>
<evidence type="ECO:0000313" key="2">
    <source>
        <dbReference type="Ensembl" id="ENSMLEP00000004320.1"/>
    </source>
</evidence>
<keyword evidence="1" id="KW-0812">Transmembrane</keyword>